<dbReference type="SUPFAM" id="SSF54637">
    <property type="entry name" value="Thioesterase/thiol ester dehydrase-isomerase"/>
    <property type="match status" value="1"/>
</dbReference>
<feature type="region of interest" description="Disordered" evidence="1">
    <location>
        <begin position="43"/>
        <end position="68"/>
    </location>
</feature>
<name>A0AAF0EV80_9BASI</name>
<feature type="compositionally biased region" description="Polar residues" evidence="1">
    <location>
        <begin position="451"/>
        <end position="465"/>
    </location>
</feature>
<feature type="compositionally biased region" description="Basic and acidic residues" evidence="1">
    <location>
        <begin position="225"/>
        <end position="237"/>
    </location>
</feature>
<dbReference type="Pfam" id="PF13279">
    <property type="entry name" value="4HBT_2"/>
    <property type="match status" value="1"/>
</dbReference>
<feature type="compositionally biased region" description="Acidic residues" evidence="1">
    <location>
        <begin position="586"/>
        <end position="625"/>
    </location>
</feature>
<feature type="compositionally biased region" description="Acidic residues" evidence="1">
    <location>
        <begin position="844"/>
        <end position="856"/>
    </location>
</feature>
<proteinExistence type="predicted"/>
<accession>A0AAF0EV80</accession>
<feature type="compositionally biased region" description="Acidic residues" evidence="1">
    <location>
        <begin position="239"/>
        <end position="262"/>
    </location>
</feature>
<evidence type="ECO:0000256" key="1">
    <source>
        <dbReference type="SAM" id="MobiDB-lite"/>
    </source>
</evidence>
<feature type="compositionally biased region" description="Acidic residues" evidence="1">
    <location>
        <begin position="373"/>
        <end position="431"/>
    </location>
</feature>
<feature type="compositionally biased region" description="Acidic residues" evidence="1">
    <location>
        <begin position="999"/>
        <end position="1012"/>
    </location>
</feature>
<feature type="compositionally biased region" description="Acidic residues" evidence="1">
    <location>
        <begin position="1020"/>
        <end position="1030"/>
    </location>
</feature>
<feature type="region of interest" description="Disordered" evidence="1">
    <location>
        <begin position="999"/>
        <end position="1139"/>
    </location>
</feature>
<dbReference type="Gene3D" id="3.10.129.10">
    <property type="entry name" value="Hotdog Thioesterase"/>
    <property type="match status" value="1"/>
</dbReference>
<keyword evidence="3" id="KW-1185">Reference proteome</keyword>
<sequence length="1353" mass="152981">MAGRGDGRRVRRRSAFESFDEGTWITDVRERLRSALLHRDDVSREEHGVMGTPQPRTDAEEIPQDPKAKAHMQLTAEAMQEMLALGGVMDEEKNAPVVIDKFAEQVWRVDQPPKGEARPSSLFSAFRSGEGVDIDAMLRFRMGEQEESPSQVQKEKRPLIEDISAFPDEDDEEDDEDEDEDEEESGEEEESEEELDEEEEEEEDEEEEDEEEEEEDEEEEDEEEKDGHNDYKRRVNDPDAADDLFEDQGEEQEGPSEDEPKDEDSSSFPPLAFPNAMQSRWLPSVHNLVRQPSRGQEDSPIVVLSDSDDEHPPQRPSMLRSHGLYGPDEEEDDEEEDEEEDEEGDEEDEEGRDEEHYAHPPSMLRFHGQYQRDDDEEDEVEEDEAEEDEAEEDKVEEDEAEEDEVEKNEVEEDEIDEDEVEEDEIEKDQVDDDKIKSHDDEKVELKDDNVQDVQLANFESGQDQVNFEEERANDQVQVQEQSVADNEDNKETIHDDHVYPPADSKTLQEAEDQERAADELEEMVQDVQDFVQDAPKAHSEMDELGQVQDAYEHDQGEEPEQSITTRDVKEHDTAQPVLDIQIQDHVEEDYLEDDHVEEEHVDEDPLEEAADDEYIDEDYQVVEESDSARQAASLPNGDDAAHSTEAASAHDPVQEHMEDRSEDHDRIPIEMPLDEHARSVSSAIDYADTFTRELVAEMGLGAKHVQEHESGADVSTSGAIADHAWPSFDAIERAPAPSAMLLSDDERPPVSMQSILQEELGALSGDELDKLPMPTEVVLDRAPVEQRDDEEAEHASGTQLDNQTPDKVGEVEATNTEVDEDDHDEQELEAPADDAQSDAPNPDQADDANVDQDTVEEAPQPSDHAETDVQTDTDHIPPATRKVPSDDEAAVEAALDNNHGAHHADTGHITRSHCAFQRLTLLNETGAPTFIVRSCAMNPEVLAEEGAESTELFTESLEMLPLDADALPEPVYHALCRIVGPSLLDDVYVMPSSLGAQWMEEDEEEEEGEEQADEVKEAKGDDDDEQEDQAEDRADNEQEAETKGTQHGAAEAVPETAPSATVDDEADEQDLKEAEQMLLGPTQEAPSSDLEPDTSSEAHRIVRQTYGRRHRRPRKSDSSSGAADYLPPDTPPKRRTDPAEVSIEELEALSDRQPKPQRRALSLARPGAVRLYSQAKLPSMDFIRAQQREEEARIQEAEQAVADLGFPAPAIYRQKLTWGDHDQFRHVNNVHYIRWFENARFAFFELMANNLPRQMYDDVVQGRNLGVIQATNYCRYRRPALYPDTILVGQAVQMPIVKSDRFTIKTVAYSVAQRAVVAEGLQDLVSYDYNKLRKADMPPELREEVELWAYTGR</sequence>
<dbReference type="GO" id="GO:0047617">
    <property type="term" value="F:fatty acyl-CoA hydrolase activity"/>
    <property type="evidence" value="ECO:0007669"/>
    <property type="project" value="TreeGrafter"/>
</dbReference>
<feature type="compositionally biased region" description="Polar residues" evidence="1">
    <location>
        <begin position="474"/>
        <end position="484"/>
    </location>
</feature>
<dbReference type="Proteomes" id="UP001217754">
    <property type="component" value="Chromosome 1"/>
</dbReference>
<dbReference type="GeneID" id="85224088"/>
<feature type="compositionally biased region" description="Polar residues" evidence="1">
    <location>
        <begin position="796"/>
        <end position="805"/>
    </location>
</feature>
<dbReference type="EMBL" id="CP119958">
    <property type="protein sequence ID" value="WFD37495.1"/>
    <property type="molecule type" value="Genomic_DNA"/>
</dbReference>
<evidence type="ECO:0000313" key="3">
    <source>
        <dbReference type="Proteomes" id="UP001217754"/>
    </source>
</evidence>
<dbReference type="CDD" id="cd00586">
    <property type="entry name" value="4HBT"/>
    <property type="match status" value="1"/>
</dbReference>
<dbReference type="PANTHER" id="PTHR31793">
    <property type="entry name" value="4-HYDROXYBENZOYL-COA THIOESTERASE FAMILY MEMBER"/>
    <property type="match status" value="1"/>
</dbReference>
<feature type="compositionally biased region" description="Acidic residues" evidence="1">
    <location>
        <begin position="817"/>
        <end position="836"/>
    </location>
</feature>
<feature type="compositionally biased region" description="Acidic residues" evidence="1">
    <location>
        <begin position="167"/>
        <end position="224"/>
    </location>
</feature>
<feature type="compositionally biased region" description="Basic and acidic residues" evidence="1">
    <location>
        <begin position="652"/>
        <end position="674"/>
    </location>
</feature>
<gene>
    <name evidence="2" type="ORF">MJAP1_000439</name>
</gene>
<dbReference type="RefSeq" id="XP_060120392.1">
    <property type="nucleotide sequence ID" value="XM_060264409.1"/>
</dbReference>
<feature type="compositionally biased region" description="Basic and acidic residues" evidence="1">
    <location>
        <begin position="432"/>
        <end position="449"/>
    </location>
</feature>
<dbReference type="PANTHER" id="PTHR31793:SF39">
    <property type="entry name" value="THIOESTERASE_THIOL ESTER DEHYDRASE-ISOMERASE"/>
    <property type="match status" value="1"/>
</dbReference>
<dbReference type="InterPro" id="IPR050563">
    <property type="entry name" value="4-hydroxybenzoyl-CoA_TE"/>
</dbReference>
<feature type="compositionally biased region" description="Basic and acidic residues" evidence="1">
    <location>
        <begin position="863"/>
        <end position="875"/>
    </location>
</feature>
<protein>
    <recommendedName>
        <fullName evidence="4">Thioesterase domain-containing protein</fullName>
    </recommendedName>
</protein>
<feature type="compositionally biased region" description="Acidic residues" evidence="1">
    <location>
        <begin position="327"/>
        <end position="352"/>
    </location>
</feature>
<evidence type="ECO:0008006" key="4">
    <source>
        <dbReference type="Google" id="ProtNLM"/>
    </source>
</evidence>
<evidence type="ECO:0000313" key="2">
    <source>
        <dbReference type="EMBL" id="WFD37495.1"/>
    </source>
</evidence>
<reference evidence="2" key="1">
    <citation type="submission" date="2023-03" db="EMBL/GenBank/DDBJ databases">
        <title>Mating type loci evolution in Malassezia.</title>
        <authorList>
            <person name="Coelho M.A."/>
        </authorList>
    </citation>
    <scope>NUCLEOTIDE SEQUENCE</scope>
    <source>
        <strain evidence="2">CBS 9431</strain>
    </source>
</reference>
<feature type="compositionally biased region" description="Basic and acidic residues" evidence="1">
    <location>
        <begin position="1031"/>
        <end position="1044"/>
    </location>
</feature>
<organism evidence="2 3">
    <name type="scientific">Malassezia japonica</name>
    <dbReference type="NCBI Taxonomy" id="223818"/>
    <lineage>
        <taxon>Eukaryota</taxon>
        <taxon>Fungi</taxon>
        <taxon>Dikarya</taxon>
        <taxon>Basidiomycota</taxon>
        <taxon>Ustilaginomycotina</taxon>
        <taxon>Malasseziomycetes</taxon>
        <taxon>Malasseziales</taxon>
        <taxon>Malasseziaceae</taxon>
        <taxon>Malassezia</taxon>
    </lineage>
</organism>
<dbReference type="InterPro" id="IPR029069">
    <property type="entry name" value="HotDog_dom_sf"/>
</dbReference>
<feature type="region of interest" description="Disordered" evidence="1">
    <location>
        <begin position="736"/>
        <end position="888"/>
    </location>
</feature>
<feature type="compositionally biased region" description="Basic and acidic residues" evidence="1">
    <location>
        <begin position="487"/>
        <end position="498"/>
    </location>
</feature>
<feature type="region of interest" description="Disordered" evidence="1">
    <location>
        <begin position="137"/>
        <end position="674"/>
    </location>
</feature>